<comment type="similarity">
    <text evidence="1">Belongs to the UPF0162 family.</text>
</comment>
<organism evidence="3 4">
    <name type="scientific">Streptomyces tardus</name>
    <dbReference type="NCBI Taxonomy" id="2780544"/>
    <lineage>
        <taxon>Bacteria</taxon>
        <taxon>Bacillati</taxon>
        <taxon>Actinomycetota</taxon>
        <taxon>Actinomycetes</taxon>
        <taxon>Kitasatosporales</taxon>
        <taxon>Streptomycetaceae</taxon>
        <taxon>Streptomyces</taxon>
    </lineage>
</organism>
<sequence>MSEPDGDGPGEPREWFAEAARAEKPDLALLCLLLGAVVGACPDAADPAKTERTVDEGQVELDRLSGLLPYARGRTPEQWARTLAEVLGEDCGFGGAAGDYAHLESSLLDAVLRRGRGLPILLSVVWLEVARRAGAPVRGVALPGHYVVGFGGRQGELVLADPFAGGRLLPETEARLLVSGTTGRPLSRAMMEAAGPLETVLRVLNNIREWAARRPERTDVRLTALDLSLLLPHHPLRLRHERARVLVERGEFTAGAKELEEYAELIAAAEPQAADAVHREARIARARLN</sequence>
<keyword evidence="4" id="KW-1185">Reference proteome</keyword>
<dbReference type="RefSeq" id="WP_211042064.1">
    <property type="nucleotide sequence ID" value="NZ_JAELVF020000001.1"/>
</dbReference>
<dbReference type="PANTHER" id="PTHR31350:SF21">
    <property type="entry name" value="F-BOX ONLY PROTEIN 21"/>
    <property type="match status" value="1"/>
</dbReference>
<dbReference type="AlphaFoldDB" id="A0A949JGW4"/>
<dbReference type="Pfam" id="PF13369">
    <property type="entry name" value="Transglut_core2"/>
    <property type="match status" value="1"/>
</dbReference>
<comment type="caution">
    <text evidence="3">The sequence shown here is derived from an EMBL/GenBank/DDBJ whole genome shotgun (WGS) entry which is preliminary data.</text>
</comment>
<dbReference type="Proteomes" id="UP000694501">
    <property type="component" value="Unassembled WGS sequence"/>
</dbReference>
<dbReference type="PANTHER" id="PTHR31350">
    <property type="entry name" value="SI:DKEY-261L7.2"/>
    <property type="match status" value="1"/>
</dbReference>
<evidence type="ECO:0000259" key="2">
    <source>
        <dbReference type="Pfam" id="PF13369"/>
    </source>
</evidence>
<gene>
    <name evidence="3" type="ORF">JGS22_016760</name>
</gene>
<evidence type="ECO:0000256" key="1">
    <source>
        <dbReference type="ARBA" id="ARBA00007100"/>
    </source>
</evidence>
<dbReference type="InterPro" id="IPR032698">
    <property type="entry name" value="SirB1_N"/>
</dbReference>
<feature type="domain" description="Protein SirB1 N-terminal" evidence="2">
    <location>
        <begin position="72"/>
        <end position="205"/>
    </location>
</feature>
<accession>A0A949JGW4</accession>
<dbReference type="EMBL" id="JAELVF020000001">
    <property type="protein sequence ID" value="MBU7599217.1"/>
    <property type="molecule type" value="Genomic_DNA"/>
</dbReference>
<name>A0A949JGW4_9ACTN</name>
<evidence type="ECO:0000313" key="3">
    <source>
        <dbReference type="EMBL" id="MBU7599217.1"/>
    </source>
</evidence>
<protein>
    <submittedName>
        <fullName evidence="3">Transglutaminase-like domain-containing protein</fullName>
    </submittedName>
</protein>
<proteinExistence type="inferred from homology"/>
<reference evidence="3" key="1">
    <citation type="submission" date="2021-06" db="EMBL/GenBank/DDBJ databases">
        <title>Sequencing of actinobacteria type strains.</title>
        <authorList>
            <person name="Nguyen G.-S."/>
            <person name="Wentzel A."/>
        </authorList>
    </citation>
    <scope>NUCLEOTIDE SEQUENCE</scope>
    <source>
        <strain evidence="3">P38-E01</strain>
    </source>
</reference>
<evidence type="ECO:0000313" key="4">
    <source>
        <dbReference type="Proteomes" id="UP000694501"/>
    </source>
</evidence>